<dbReference type="PANTHER" id="PTHR46796">
    <property type="entry name" value="HTH-TYPE TRANSCRIPTIONAL ACTIVATOR RHAS-RELATED"/>
    <property type="match status" value="1"/>
</dbReference>
<evidence type="ECO:0000313" key="6">
    <source>
        <dbReference type="Proteomes" id="UP000501058"/>
    </source>
</evidence>
<evidence type="ECO:0000259" key="4">
    <source>
        <dbReference type="PROSITE" id="PS01124"/>
    </source>
</evidence>
<dbReference type="PANTHER" id="PTHR46796:SF15">
    <property type="entry name" value="BLL1074 PROTEIN"/>
    <property type="match status" value="1"/>
</dbReference>
<dbReference type="Pfam" id="PF20240">
    <property type="entry name" value="DUF6597"/>
    <property type="match status" value="1"/>
</dbReference>
<accession>A0A6G7Y404</accession>
<keyword evidence="6" id="KW-1185">Reference proteome</keyword>
<dbReference type="Pfam" id="PF12833">
    <property type="entry name" value="HTH_18"/>
    <property type="match status" value="1"/>
</dbReference>
<dbReference type="Proteomes" id="UP000501058">
    <property type="component" value="Chromosome"/>
</dbReference>
<dbReference type="EMBL" id="CP049865">
    <property type="protein sequence ID" value="QIK71513.1"/>
    <property type="molecule type" value="Genomic_DNA"/>
</dbReference>
<keyword evidence="1" id="KW-0805">Transcription regulation</keyword>
<sequence>MTTVRDTRGIIAPRSMMRRVRFERLPAPDALSGLIDWFWAVRWEFDPGVRHAQQVLSLPAVNISIGDPPPPSEAPPPGPYPLRTVISGVPTRRSTRVLSGTGWNLAAKTTVGGFGAWLDDVSALTDRALPGAEVHPAWGDDLAVRAERRGVGEGAALLASALLEALSRRPERRVREAREVAEGARAAEGDRRVRSAADLASATGCSVRTLQRLYASHVGVSPTWVIRRFRIIDAAERVQAREPVSWAALAAELGYSDQAHLTRDFTATLGTTPAAYARAERA</sequence>
<reference evidence="5 6" key="1">
    <citation type="submission" date="2020-03" db="EMBL/GenBank/DDBJ databases">
        <title>Propioniciclava sp. nov., isolated from Hydrophilus acuminatus.</title>
        <authorList>
            <person name="Hyun D.-W."/>
            <person name="Bae J.-W."/>
        </authorList>
    </citation>
    <scope>NUCLEOTIDE SEQUENCE [LARGE SCALE GENOMIC DNA]</scope>
    <source>
        <strain evidence="5 6">HDW11</strain>
    </source>
</reference>
<organism evidence="5 6">
    <name type="scientific">Propioniciclava coleopterorum</name>
    <dbReference type="NCBI Taxonomy" id="2714937"/>
    <lineage>
        <taxon>Bacteria</taxon>
        <taxon>Bacillati</taxon>
        <taxon>Actinomycetota</taxon>
        <taxon>Actinomycetes</taxon>
        <taxon>Propionibacteriales</taxon>
        <taxon>Propionibacteriaceae</taxon>
        <taxon>Propioniciclava</taxon>
    </lineage>
</organism>
<evidence type="ECO:0000256" key="1">
    <source>
        <dbReference type="ARBA" id="ARBA00023015"/>
    </source>
</evidence>
<dbReference type="Gene3D" id="1.10.10.60">
    <property type="entry name" value="Homeodomain-like"/>
    <property type="match status" value="1"/>
</dbReference>
<dbReference type="KEGG" id="prv:G7070_03465"/>
<evidence type="ECO:0000313" key="5">
    <source>
        <dbReference type="EMBL" id="QIK71513.1"/>
    </source>
</evidence>
<keyword evidence="3" id="KW-0804">Transcription</keyword>
<evidence type="ECO:0000256" key="3">
    <source>
        <dbReference type="ARBA" id="ARBA00023163"/>
    </source>
</evidence>
<dbReference type="InterPro" id="IPR046532">
    <property type="entry name" value="DUF6597"/>
</dbReference>
<dbReference type="GO" id="GO:0003700">
    <property type="term" value="F:DNA-binding transcription factor activity"/>
    <property type="evidence" value="ECO:0007669"/>
    <property type="project" value="InterPro"/>
</dbReference>
<feature type="domain" description="HTH araC/xylS-type" evidence="4">
    <location>
        <begin position="195"/>
        <end position="279"/>
    </location>
</feature>
<dbReference type="InterPro" id="IPR009057">
    <property type="entry name" value="Homeodomain-like_sf"/>
</dbReference>
<dbReference type="PROSITE" id="PS01124">
    <property type="entry name" value="HTH_ARAC_FAMILY_2"/>
    <property type="match status" value="1"/>
</dbReference>
<dbReference type="GO" id="GO:0043565">
    <property type="term" value="F:sequence-specific DNA binding"/>
    <property type="evidence" value="ECO:0007669"/>
    <property type="project" value="InterPro"/>
</dbReference>
<name>A0A6G7Y404_9ACTN</name>
<evidence type="ECO:0000256" key="2">
    <source>
        <dbReference type="ARBA" id="ARBA00023125"/>
    </source>
</evidence>
<proteinExistence type="predicted"/>
<dbReference type="SUPFAM" id="SSF46689">
    <property type="entry name" value="Homeodomain-like"/>
    <property type="match status" value="1"/>
</dbReference>
<dbReference type="SMART" id="SM00342">
    <property type="entry name" value="HTH_ARAC"/>
    <property type="match status" value="1"/>
</dbReference>
<protein>
    <submittedName>
        <fullName evidence="5">AraC family transcriptional regulator</fullName>
    </submittedName>
</protein>
<dbReference type="AlphaFoldDB" id="A0A6G7Y404"/>
<dbReference type="RefSeq" id="WP_166231989.1">
    <property type="nucleotide sequence ID" value="NZ_CP049865.1"/>
</dbReference>
<dbReference type="InterPro" id="IPR050204">
    <property type="entry name" value="AraC_XylS_family_regulators"/>
</dbReference>
<keyword evidence="2" id="KW-0238">DNA-binding</keyword>
<gene>
    <name evidence="5" type="ORF">G7070_03465</name>
</gene>
<dbReference type="InterPro" id="IPR018060">
    <property type="entry name" value="HTH_AraC"/>
</dbReference>